<dbReference type="SUPFAM" id="SSF51735">
    <property type="entry name" value="NAD(P)-binding Rossmann-fold domains"/>
    <property type="match status" value="1"/>
</dbReference>
<proteinExistence type="predicted"/>
<dbReference type="InterPro" id="IPR021830">
    <property type="entry name" value="DUF3422"/>
</dbReference>
<gene>
    <name evidence="1" type="ORF">NOG12_12390</name>
</gene>
<dbReference type="EMBL" id="JANFPJ010000045">
    <property type="protein sequence ID" value="MDT7526872.1"/>
    <property type="molecule type" value="Genomic_DNA"/>
</dbReference>
<dbReference type="RefSeq" id="WP_313933417.1">
    <property type="nucleotide sequence ID" value="NZ_JANFPJ010000045.1"/>
</dbReference>
<evidence type="ECO:0000313" key="1">
    <source>
        <dbReference type="EMBL" id="MDT7526872.1"/>
    </source>
</evidence>
<comment type="caution">
    <text evidence="1">The sequence shown here is derived from an EMBL/GenBank/DDBJ whole genome shotgun (WGS) entry which is preliminary data.</text>
</comment>
<keyword evidence="2" id="KW-1185">Reference proteome</keyword>
<dbReference type="PANTHER" id="PTHR43482:SF1">
    <property type="entry name" value="PROTEIN AST1-RELATED"/>
    <property type="match status" value="1"/>
</dbReference>
<dbReference type="PANTHER" id="PTHR43482">
    <property type="entry name" value="PROTEIN AST1-RELATED"/>
    <property type="match status" value="1"/>
</dbReference>
<dbReference type="Gene3D" id="3.40.50.720">
    <property type="entry name" value="NAD(P)-binding Rossmann-like Domain"/>
    <property type="match status" value="1"/>
</dbReference>
<sequence length="197" mass="21609">MKIGPTATVYGMPAYADRAAAVGEVHARPHLLLQAPRGILQLAFMTEGDQTRDQMAMSELSHRFGVAEPDHATPLHGMTWDEGNLHCEKYTEFSTYLWCASLDNRHTAVNQKALLRVPDILPLSLAAALPCPLMTAWQAIEKIPRMPEADVLITGAGGMVGRFLVQPAVQRNYRVTAMASARHHKTLRQLASTKVSG</sequence>
<protein>
    <submittedName>
        <fullName evidence="1">DUF3422 family protein</fullName>
    </submittedName>
</protein>
<dbReference type="InterPro" id="IPR052585">
    <property type="entry name" value="Lipid_raft_assoc_Zn_ADH"/>
</dbReference>
<dbReference type="Proteomes" id="UP001305027">
    <property type="component" value="Unassembled WGS sequence"/>
</dbReference>
<accession>A0ABU3L0S6</accession>
<dbReference type="Pfam" id="PF11902">
    <property type="entry name" value="DUF3422"/>
    <property type="match status" value="1"/>
</dbReference>
<reference evidence="1 2" key="1">
    <citation type="submission" date="2022-07" db="EMBL/GenBank/DDBJ databases">
        <title>Pseudidiomarina sp. nov, a marine bacterium isolated from Pacific Ocean.</title>
        <authorList>
            <person name="Wang Y."/>
        </authorList>
    </citation>
    <scope>NUCLEOTIDE SEQUENCE [LARGE SCALE GENOMIC DNA]</scope>
    <source>
        <strain evidence="1 2">GXY010</strain>
    </source>
</reference>
<organism evidence="1 2">
    <name type="scientific">Pseudidiomarina fusca</name>
    <dbReference type="NCBI Taxonomy" id="2965078"/>
    <lineage>
        <taxon>Bacteria</taxon>
        <taxon>Pseudomonadati</taxon>
        <taxon>Pseudomonadota</taxon>
        <taxon>Gammaproteobacteria</taxon>
        <taxon>Alteromonadales</taxon>
        <taxon>Idiomarinaceae</taxon>
        <taxon>Pseudidiomarina</taxon>
    </lineage>
</organism>
<name>A0ABU3L0S6_9GAMM</name>
<dbReference type="InterPro" id="IPR036291">
    <property type="entry name" value="NAD(P)-bd_dom_sf"/>
</dbReference>
<dbReference type="Gene3D" id="3.90.180.10">
    <property type="entry name" value="Medium-chain alcohol dehydrogenases, catalytic domain"/>
    <property type="match status" value="1"/>
</dbReference>
<evidence type="ECO:0000313" key="2">
    <source>
        <dbReference type="Proteomes" id="UP001305027"/>
    </source>
</evidence>